<evidence type="ECO:0000313" key="2">
    <source>
        <dbReference type="EMBL" id="OGI65562.1"/>
    </source>
</evidence>
<feature type="domain" description="DUF559" evidence="1">
    <location>
        <begin position="13"/>
        <end position="114"/>
    </location>
</feature>
<dbReference type="PANTHER" id="PTHR38590:SF1">
    <property type="entry name" value="BLL0828 PROTEIN"/>
    <property type="match status" value="1"/>
</dbReference>
<accession>A0A1F6V7K7</accession>
<name>A0A1F6V7K7_9BACT</name>
<reference evidence="2 3" key="1">
    <citation type="journal article" date="2016" name="Nat. Commun.">
        <title>Thousands of microbial genomes shed light on interconnected biogeochemical processes in an aquifer system.</title>
        <authorList>
            <person name="Anantharaman K."/>
            <person name="Brown C.T."/>
            <person name="Hug L.A."/>
            <person name="Sharon I."/>
            <person name="Castelle C.J."/>
            <person name="Probst A.J."/>
            <person name="Thomas B.C."/>
            <person name="Singh A."/>
            <person name="Wilkins M.J."/>
            <person name="Karaoz U."/>
            <person name="Brodie E.L."/>
            <person name="Williams K.H."/>
            <person name="Hubbard S.S."/>
            <person name="Banfield J.F."/>
        </authorList>
    </citation>
    <scope>NUCLEOTIDE SEQUENCE [LARGE SCALE GENOMIC DNA]</scope>
</reference>
<protein>
    <recommendedName>
        <fullName evidence="1">DUF559 domain-containing protein</fullName>
    </recommendedName>
</protein>
<dbReference type="CDD" id="cd01038">
    <property type="entry name" value="Endonuclease_DUF559"/>
    <property type="match status" value="1"/>
</dbReference>
<dbReference type="Proteomes" id="UP000177370">
    <property type="component" value="Unassembled WGS sequence"/>
</dbReference>
<dbReference type="InterPro" id="IPR011335">
    <property type="entry name" value="Restrct_endonuc-II-like"/>
</dbReference>
<comment type="caution">
    <text evidence="2">The sequence shown here is derived from an EMBL/GenBank/DDBJ whole genome shotgun (WGS) entry which is preliminary data.</text>
</comment>
<dbReference type="EMBL" id="MFTP01000017">
    <property type="protein sequence ID" value="OGI65562.1"/>
    <property type="molecule type" value="Genomic_DNA"/>
</dbReference>
<organism evidence="2 3">
    <name type="scientific">Candidatus Nomurabacteria bacterium RIFCSPHIGHO2_01_FULL_40_24b</name>
    <dbReference type="NCBI Taxonomy" id="1801739"/>
    <lineage>
        <taxon>Bacteria</taxon>
        <taxon>Candidatus Nomuraibacteriota</taxon>
    </lineage>
</organism>
<evidence type="ECO:0000259" key="1">
    <source>
        <dbReference type="Pfam" id="PF04480"/>
    </source>
</evidence>
<dbReference type="Pfam" id="PF04480">
    <property type="entry name" value="DUF559"/>
    <property type="match status" value="1"/>
</dbReference>
<proteinExistence type="predicted"/>
<evidence type="ECO:0000313" key="3">
    <source>
        <dbReference type="Proteomes" id="UP000177370"/>
    </source>
</evidence>
<dbReference type="SUPFAM" id="SSF52980">
    <property type="entry name" value="Restriction endonuclease-like"/>
    <property type="match status" value="1"/>
</dbReference>
<dbReference type="InterPro" id="IPR047216">
    <property type="entry name" value="Endonuclease_DUF559_bact"/>
</dbReference>
<dbReference type="PANTHER" id="PTHR38590">
    <property type="entry name" value="BLL0828 PROTEIN"/>
    <property type="match status" value="1"/>
</dbReference>
<gene>
    <name evidence="2" type="ORF">A2647_03770</name>
</gene>
<dbReference type="InterPro" id="IPR007569">
    <property type="entry name" value="DUF559"/>
</dbReference>
<dbReference type="AlphaFoldDB" id="A0A1F6V7K7"/>
<dbReference type="Gene3D" id="3.40.960.10">
    <property type="entry name" value="VSR Endonuclease"/>
    <property type="match status" value="1"/>
</dbReference>
<sequence length="128" mass="15477">MTLLKNKSKLLPRRRELRKNQTKHEEILWEHIRNRKLGFKFKRQYSIGGYVLDFYCPKIKLAIELDGNQHLEKENFLYDEDRTNFLKVLDCKVLRIRNLELETNLKEVLLKIKHFSPLLDKERGLGVR</sequence>